<sequence>MATSRISPYNLNDLKSTTDDALGNYLRSLNYVQDNTKMDVKLALGFSAVAVAAATFYFDRKLGWEATKDWTAVAVVAYALLNAAFTWWIWGVEKKIVFEGTPPTGQKTSFASKTNKHDPTYYLTVTRGQSKPMEIQEPFTTWFTEDGRFVAEPFQNWLSSAGLKKTQ</sequence>
<dbReference type="PANTHER" id="PTHR13085">
    <property type="entry name" value="MICROSOMAL SIGNAL PEPTIDASE 25 KDA SUBUNIT"/>
    <property type="match status" value="1"/>
</dbReference>
<dbReference type="Proteomes" id="UP000799421">
    <property type="component" value="Unassembled WGS sequence"/>
</dbReference>
<dbReference type="InterPro" id="IPR009582">
    <property type="entry name" value="Spc2/SPCS2"/>
</dbReference>
<evidence type="ECO:0000256" key="4">
    <source>
        <dbReference type="ARBA" id="ARBA00022692"/>
    </source>
</evidence>
<feature type="transmembrane region" description="Helical" evidence="9">
    <location>
        <begin position="70"/>
        <end position="90"/>
    </location>
</feature>
<evidence type="ECO:0000256" key="3">
    <source>
        <dbReference type="ARBA" id="ARBA00017057"/>
    </source>
</evidence>
<comment type="similarity">
    <text evidence="2">Belongs to the SPCS2 family.</text>
</comment>
<protein>
    <recommendedName>
        <fullName evidence="3">Signal peptidase complex subunit 2</fullName>
    </recommendedName>
</protein>
<evidence type="ECO:0000256" key="1">
    <source>
        <dbReference type="ARBA" id="ARBA00004477"/>
    </source>
</evidence>
<dbReference type="GO" id="GO:0045047">
    <property type="term" value="P:protein targeting to ER"/>
    <property type="evidence" value="ECO:0007669"/>
    <property type="project" value="TreeGrafter"/>
</dbReference>
<evidence type="ECO:0000256" key="2">
    <source>
        <dbReference type="ARBA" id="ARBA00007324"/>
    </source>
</evidence>
<evidence type="ECO:0000313" key="11">
    <source>
        <dbReference type="Proteomes" id="UP000799421"/>
    </source>
</evidence>
<evidence type="ECO:0000313" key="10">
    <source>
        <dbReference type="EMBL" id="KAF2859133.1"/>
    </source>
</evidence>
<dbReference type="PANTHER" id="PTHR13085:SF0">
    <property type="entry name" value="SIGNAL PEPTIDASE COMPLEX SUBUNIT 2"/>
    <property type="match status" value="1"/>
</dbReference>
<organism evidence="10 11">
    <name type="scientific">Piedraia hortae CBS 480.64</name>
    <dbReference type="NCBI Taxonomy" id="1314780"/>
    <lineage>
        <taxon>Eukaryota</taxon>
        <taxon>Fungi</taxon>
        <taxon>Dikarya</taxon>
        <taxon>Ascomycota</taxon>
        <taxon>Pezizomycotina</taxon>
        <taxon>Dothideomycetes</taxon>
        <taxon>Dothideomycetidae</taxon>
        <taxon>Capnodiales</taxon>
        <taxon>Piedraiaceae</taxon>
        <taxon>Piedraia</taxon>
    </lineage>
</organism>
<dbReference type="AlphaFoldDB" id="A0A6A7BVG5"/>
<dbReference type="GO" id="GO:0006465">
    <property type="term" value="P:signal peptide processing"/>
    <property type="evidence" value="ECO:0007669"/>
    <property type="project" value="InterPro"/>
</dbReference>
<accession>A0A6A7BVG5</accession>
<keyword evidence="11" id="KW-1185">Reference proteome</keyword>
<keyword evidence="6 9" id="KW-1133">Transmembrane helix</keyword>
<dbReference type="Pfam" id="PF06703">
    <property type="entry name" value="SPC25"/>
    <property type="match status" value="1"/>
</dbReference>
<keyword evidence="4 9" id="KW-0812">Transmembrane</keyword>
<evidence type="ECO:0000256" key="9">
    <source>
        <dbReference type="SAM" id="Phobius"/>
    </source>
</evidence>
<keyword evidence="5" id="KW-0256">Endoplasmic reticulum</keyword>
<evidence type="ECO:0000256" key="6">
    <source>
        <dbReference type="ARBA" id="ARBA00022989"/>
    </source>
</evidence>
<dbReference type="EMBL" id="MU005997">
    <property type="protein sequence ID" value="KAF2859133.1"/>
    <property type="molecule type" value="Genomic_DNA"/>
</dbReference>
<reference evidence="10" key="1">
    <citation type="journal article" date="2020" name="Stud. Mycol.">
        <title>101 Dothideomycetes genomes: a test case for predicting lifestyles and emergence of pathogens.</title>
        <authorList>
            <person name="Haridas S."/>
            <person name="Albert R."/>
            <person name="Binder M."/>
            <person name="Bloem J."/>
            <person name="Labutti K."/>
            <person name="Salamov A."/>
            <person name="Andreopoulos B."/>
            <person name="Baker S."/>
            <person name="Barry K."/>
            <person name="Bills G."/>
            <person name="Bluhm B."/>
            <person name="Cannon C."/>
            <person name="Castanera R."/>
            <person name="Culley D."/>
            <person name="Daum C."/>
            <person name="Ezra D."/>
            <person name="Gonzalez J."/>
            <person name="Henrissat B."/>
            <person name="Kuo A."/>
            <person name="Liang C."/>
            <person name="Lipzen A."/>
            <person name="Lutzoni F."/>
            <person name="Magnuson J."/>
            <person name="Mondo S."/>
            <person name="Nolan M."/>
            <person name="Ohm R."/>
            <person name="Pangilinan J."/>
            <person name="Park H.-J."/>
            <person name="Ramirez L."/>
            <person name="Alfaro M."/>
            <person name="Sun H."/>
            <person name="Tritt A."/>
            <person name="Yoshinaga Y."/>
            <person name="Zwiers L.-H."/>
            <person name="Turgeon B."/>
            <person name="Goodwin S."/>
            <person name="Spatafora J."/>
            <person name="Crous P."/>
            <person name="Grigoriev I."/>
        </authorList>
    </citation>
    <scope>NUCLEOTIDE SEQUENCE</scope>
    <source>
        <strain evidence="10">CBS 480.64</strain>
    </source>
</reference>
<name>A0A6A7BVG5_9PEZI</name>
<comment type="subcellular location">
    <subcellularLocation>
        <location evidence="1">Endoplasmic reticulum membrane</location>
        <topology evidence="1">Multi-pass membrane protein</topology>
    </subcellularLocation>
</comment>
<dbReference type="OrthoDB" id="29558at2759"/>
<proteinExistence type="inferred from homology"/>
<evidence type="ECO:0000256" key="8">
    <source>
        <dbReference type="ARBA" id="ARBA00045608"/>
    </source>
</evidence>
<gene>
    <name evidence="10" type="ORF">K470DRAFT_219733</name>
</gene>
<dbReference type="GO" id="GO:0005787">
    <property type="term" value="C:signal peptidase complex"/>
    <property type="evidence" value="ECO:0007669"/>
    <property type="project" value="InterPro"/>
</dbReference>
<evidence type="ECO:0000256" key="7">
    <source>
        <dbReference type="ARBA" id="ARBA00023136"/>
    </source>
</evidence>
<keyword evidence="7 9" id="KW-0472">Membrane</keyword>
<comment type="function">
    <text evidence="8">Component of the signal peptidase complex (SPC) which catalyzes the cleavage of N-terminal signal sequences from nascent proteins as they are translocated into the lumen of the endoplasmic reticulum. Enhances the enzymatic activity of SPC and facilitates the interactions between different components of the translocation site.</text>
</comment>
<evidence type="ECO:0000256" key="5">
    <source>
        <dbReference type="ARBA" id="ARBA00022824"/>
    </source>
</evidence>
<feature type="transmembrane region" description="Helical" evidence="9">
    <location>
        <begin position="40"/>
        <end position="58"/>
    </location>
</feature>